<accession>A0A7X2IRY2</accession>
<evidence type="ECO:0000256" key="2">
    <source>
        <dbReference type="SAM" id="Phobius"/>
    </source>
</evidence>
<evidence type="ECO:0000313" key="4">
    <source>
        <dbReference type="EMBL" id="MRV74966.1"/>
    </source>
</evidence>
<keyword evidence="2" id="KW-1133">Transmembrane helix</keyword>
<feature type="domain" description="DUF4349" evidence="3">
    <location>
        <begin position="44"/>
        <end position="250"/>
    </location>
</feature>
<keyword evidence="2" id="KW-0812">Transmembrane</keyword>
<reference evidence="4 5" key="1">
    <citation type="submission" date="2019-11" db="EMBL/GenBank/DDBJ databases">
        <title>Novel species isolated from a subtropical stream in China.</title>
        <authorList>
            <person name="Lu H."/>
        </authorList>
    </citation>
    <scope>NUCLEOTIDE SEQUENCE [LARGE SCALE GENOMIC DNA]</scope>
    <source>
        <strain evidence="4 5">FT92W</strain>
    </source>
</reference>
<feature type="coiled-coil region" evidence="1">
    <location>
        <begin position="134"/>
        <end position="189"/>
    </location>
</feature>
<protein>
    <submittedName>
        <fullName evidence="4">DUF4349 domain-containing protein</fullName>
    </submittedName>
</protein>
<evidence type="ECO:0000256" key="1">
    <source>
        <dbReference type="SAM" id="Coils"/>
    </source>
</evidence>
<evidence type="ECO:0000259" key="3">
    <source>
        <dbReference type="Pfam" id="PF14257"/>
    </source>
</evidence>
<keyword evidence="2" id="KW-0472">Membrane</keyword>
<sequence length="258" mass="27978">MTKQTAPLLALALTLAACSKPERAPGAPAYAEQKVAAAARAKFLAYEHAISIDTDENNVRPLAARLVAACAADTANTCTLLQSSQSSGRDVSAHLRVRARPAGIDALMKMAAGGGDVAHQETRVDDLAKAISDSDKQLDMLRQYQRKLSELENRAGNNLETLMKVSKELAQVQAELEQAMGQNAHLLQRVNLDLLDVQISARRQRSFWAPVRDALDDFGSDLSRGISSVVTGAAYLLPWLLVGAIALALGRRLWRRRK</sequence>
<keyword evidence="5" id="KW-1185">Reference proteome</keyword>
<organism evidence="4 5">
    <name type="scientific">Pseudoduganella rivuli</name>
    <dbReference type="NCBI Taxonomy" id="2666085"/>
    <lineage>
        <taxon>Bacteria</taxon>
        <taxon>Pseudomonadati</taxon>
        <taxon>Pseudomonadota</taxon>
        <taxon>Betaproteobacteria</taxon>
        <taxon>Burkholderiales</taxon>
        <taxon>Oxalobacteraceae</taxon>
        <taxon>Telluria group</taxon>
        <taxon>Pseudoduganella</taxon>
    </lineage>
</organism>
<dbReference type="AlphaFoldDB" id="A0A7X2IRY2"/>
<dbReference type="EMBL" id="WKJJ01000017">
    <property type="protein sequence ID" value="MRV74966.1"/>
    <property type="molecule type" value="Genomic_DNA"/>
</dbReference>
<dbReference type="RefSeq" id="WP_154379044.1">
    <property type="nucleotide sequence ID" value="NZ_WKJJ01000017.1"/>
</dbReference>
<dbReference type="Proteomes" id="UP000446768">
    <property type="component" value="Unassembled WGS sequence"/>
</dbReference>
<feature type="transmembrane region" description="Helical" evidence="2">
    <location>
        <begin position="232"/>
        <end position="250"/>
    </location>
</feature>
<comment type="caution">
    <text evidence="4">The sequence shown here is derived from an EMBL/GenBank/DDBJ whole genome shotgun (WGS) entry which is preliminary data.</text>
</comment>
<keyword evidence="1" id="KW-0175">Coiled coil</keyword>
<proteinExistence type="predicted"/>
<dbReference type="Pfam" id="PF14257">
    <property type="entry name" value="DUF4349"/>
    <property type="match status" value="1"/>
</dbReference>
<name>A0A7X2IRY2_9BURK</name>
<gene>
    <name evidence="4" type="ORF">GJ700_24945</name>
</gene>
<evidence type="ECO:0000313" key="5">
    <source>
        <dbReference type="Proteomes" id="UP000446768"/>
    </source>
</evidence>
<dbReference type="PROSITE" id="PS51257">
    <property type="entry name" value="PROKAR_LIPOPROTEIN"/>
    <property type="match status" value="1"/>
</dbReference>
<dbReference type="InterPro" id="IPR025645">
    <property type="entry name" value="DUF4349"/>
</dbReference>